<dbReference type="EMBL" id="AP027081">
    <property type="protein sequence ID" value="BDU76882.1"/>
    <property type="molecule type" value="Genomic_DNA"/>
</dbReference>
<gene>
    <name evidence="2" type="ORF">METESE_18400</name>
</gene>
<reference evidence="2" key="1">
    <citation type="journal article" date="2023" name="Int. J. Syst. Evol. Microbiol.">
        <title>Mesoterricola silvestris gen. nov., sp. nov., Mesoterricola sediminis sp. nov., Geothrix oryzae sp. nov., Geothrix edaphica sp. nov., Geothrix rubra sp. nov., and Geothrix limicola sp. nov., six novel members of Acidobacteriota isolated from soils.</title>
        <authorList>
            <person name="Itoh H."/>
            <person name="Sugisawa Y."/>
            <person name="Mise K."/>
            <person name="Xu Z."/>
            <person name="Kuniyasu M."/>
            <person name="Ushijima N."/>
            <person name="Kawano K."/>
            <person name="Kobayashi E."/>
            <person name="Shiratori Y."/>
            <person name="Masuda Y."/>
            <person name="Senoo K."/>
        </authorList>
    </citation>
    <scope>NUCLEOTIDE SEQUENCE</scope>
    <source>
        <strain evidence="2">W786</strain>
    </source>
</reference>
<dbReference type="PRINTS" id="PR00445">
    <property type="entry name" value="HUPFHYPC"/>
</dbReference>
<dbReference type="RefSeq" id="WP_243330919.1">
    <property type="nucleotide sequence ID" value="NZ_AP027081.1"/>
</dbReference>
<dbReference type="PROSITE" id="PS01097">
    <property type="entry name" value="HUPF_HYPC"/>
    <property type="match status" value="1"/>
</dbReference>
<dbReference type="Gene3D" id="2.30.30.140">
    <property type="match status" value="1"/>
</dbReference>
<accession>A0AA48KE11</accession>
<protein>
    <submittedName>
        <fullName evidence="2">Hydrogenase assembly protein HypC</fullName>
    </submittedName>
</protein>
<dbReference type="GO" id="GO:1902670">
    <property type="term" value="F:carbon dioxide binding"/>
    <property type="evidence" value="ECO:0007669"/>
    <property type="project" value="TreeGrafter"/>
</dbReference>
<dbReference type="PANTHER" id="PTHR35177">
    <property type="entry name" value="HYDROGENASE MATURATION FACTOR HYBG"/>
    <property type="match status" value="1"/>
</dbReference>
<evidence type="ECO:0000313" key="3">
    <source>
        <dbReference type="Proteomes" id="UP001228113"/>
    </source>
</evidence>
<dbReference type="Pfam" id="PF01455">
    <property type="entry name" value="HupF_HypC"/>
    <property type="match status" value="1"/>
</dbReference>
<evidence type="ECO:0000313" key="2">
    <source>
        <dbReference type="EMBL" id="BDU76882.1"/>
    </source>
</evidence>
<dbReference type="InterPro" id="IPR001109">
    <property type="entry name" value="Hydrogenase_HupF/HypC"/>
</dbReference>
<dbReference type="KEGG" id="msea:METESE_18400"/>
<dbReference type="GO" id="GO:0005506">
    <property type="term" value="F:iron ion binding"/>
    <property type="evidence" value="ECO:0007669"/>
    <property type="project" value="TreeGrafter"/>
</dbReference>
<comment type="similarity">
    <text evidence="1">Belongs to the HupF/HypC family.</text>
</comment>
<dbReference type="Proteomes" id="UP001228113">
    <property type="component" value="Chromosome"/>
</dbReference>
<dbReference type="PANTHER" id="PTHR35177:SF2">
    <property type="entry name" value="HYDROGENASE MATURATION FACTOR HYBG"/>
    <property type="match status" value="1"/>
</dbReference>
<organism evidence="2 3">
    <name type="scientific">Mesoterricola sediminis</name>
    <dbReference type="NCBI Taxonomy" id="2927980"/>
    <lineage>
        <taxon>Bacteria</taxon>
        <taxon>Pseudomonadati</taxon>
        <taxon>Acidobacteriota</taxon>
        <taxon>Holophagae</taxon>
        <taxon>Holophagales</taxon>
        <taxon>Holophagaceae</taxon>
        <taxon>Mesoterricola</taxon>
    </lineage>
</organism>
<dbReference type="GO" id="GO:0051604">
    <property type="term" value="P:protein maturation"/>
    <property type="evidence" value="ECO:0007669"/>
    <property type="project" value="TreeGrafter"/>
</dbReference>
<proteinExistence type="inferred from homology"/>
<evidence type="ECO:0000256" key="1">
    <source>
        <dbReference type="ARBA" id="ARBA00006018"/>
    </source>
</evidence>
<keyword evidence="3" id="KW-1185">Reference proteome</keyword>
<dbReference type="AlphaFoldDB" id="A0AA48KE11"/>
<sequence length="74" mass="7936">MCLGIPGRVVDVEDGPLRLGHVAFGDVVKEVTLAFVPDAAPGDYVVVHAGSGIEVIDEEKARRVLETLRILEEP</sequence>
<dbReference type="InterPro" id="IPR019812">
    <property type="entry name" value="Hydgase_assmbl_chp_CS"/>
</dbReference>
<name>A0AA48KE11_9BACT</name>
<dbReference type="NCBIfam" id="TIGR00074">
    <property type="entry name" value="hypC_hupF"/>
    <property type="match status" value="1"/>
</dbReference>
<dbReference type="SUPFAM" id="SSF159127">
    <property type="entry name" value="HupF/HypC-like"/>
    <property type="match status" value="1"/>
</dbReference>